<comment type="caution">
    <text evidence="2">The sequence shown here is derived from an EMBL/GenBank/DDBJ whole genome shotgun (WGS) entry which is preliminary data.</text>
</comment>
<dbReference type="AlphaFoldDB" id="A0AAE0W6F2"/>
<reference evidence="2" key="3">
    <citation type="submission" date="2023-05" db="EMBL/GenBank/DDBJ databases">
        <authorList>
            <person name="Smith C.H."/>
        </authorList>
    </citation>
    <scope>NUCLEOTIDE SEQUENCE</scope>
    <source>
        <strain evidence="2">CHS0354</strain>
        <tissue evidence="2">Mantle</tissue>
    </source>
</reference>
<feature type="region of interest" description="Disordered" evidence="1">
    <location>
        <begin position="52"/>
        <end position="102"/>
    </location>
</feature>
<evidence type="ECO:0000313" key="2">
    <source>
        <dbReference type="EMBL" id="KAK3603853.1"/>
    </source>
</evidence>
<sequence length="158" mass="18183">MSGVEGRDRRRGVFGEELWVLVREWEQIGRFREHDHLEASQRSVHVAQTYNSRHIDESYRSSTNSDPRDPCDNTRDSTYGRQSRADRATHRRDSHSVTSEVLDQQHTLHSVYTCGGGVTTPDNNCEICDIDLVRFLCSSDTGARARESLSRERKEESQ</sequence>
<accession>A0AAE0W6F2</accession>
<evidence type="ECO:0000256" key="1">
    <source>
        <dbReference type="SAM" id="MobiDB-lite"/>
    </source>
</evidence>
<name>A0AAE0W6F2_9BIVA</name>
<keyword evidence="3" id="KW-1185">Reference proteome</keyword>
<dbReference type="Proteomes" id="UP001195483">
    <property type="component" value="Unassembled WGS sequence"/>
</dbReference>
<evidence type="ECO:0000313" key="3">
    <source>
        <dbReference type="Proteomes" id="UP001195483"/>
    </source>
</evidence>
<dbReference type="EMBL" id="JAEAOA010002358">
    <property type="protein sequence ID" value="KAK3603853.1"/>
    <property type="molecule type" value="Genomic_DNA"/>
</dbReference>
<gene>
    <name evidence="2" type="ORF">CHS0354_042861</name>
</gene>
<feature type="compositionally biased region" description="Basic and acidic residues" evidence="1">
    <location>
        <begin position="66"/>
        <end position="75"/>
    </location>
</feature>
<reference evidence="2" key="1">
    <citation type="journal article" date="2021" name="Genome Biol. Evol.">
        <title>A High-Quality Reference Genome for a Parasitic Bivalve with Doubly Uniparental Inheritance (Bivalvia: Unionida).</title>
        <authorList>
            <person name="Smith C.H."/>
        </authorList>
    </citation>
    <scope>NUCLEOTIDE SEQUENCE</scope>
    <source>
        <strain evidence="2">CHS0354</strain>
    </source>
</reference>
<protein>
    <submittedName>
        <fullName evidence="2">Uncharacterized protein</fullName>
    </submittedName>
</protein>
<organism evidence="2 3">
    <name type="scientific">Potamilus streckersoni</name>
    <dbReference type="NCBI Taxonomy" id="2493646"/>
    <lineage>
        <taxon>Eukaryota</taxon>
        <taxon>Metazoa</taxon>
        <taxon>Spiralia</taxon>
        <taxon>Lophotrochozoa</taxon>
        <taxon>Mollusca</taxon>
        <taxon>Bivalvia</taxon>
        <taxon>Autobranchia</taxon>
        <taxon>Heteroconchia</taxon>
        <taxon>Palaeoheterodonta</taxon>
        <taxon>Unionida</taxon>
        <taxon>Unionoidea</taxon>
        <taxon>Unionidae</taxon>
        <taxon>Ambleminae</taxon>
        <taxon>Lampsilini</taxon>
        <taxon>Potamilus</taxon>
    </lineage>
</organism>
<proteinExistence type="predicted"/>
<reference evidence="2" key="2">
    <citation type="journal article" date="2021" name="Genome Biol. Evol.">
        <title>Developing a high-quality reference genome for a parasitic bivalve with doubly uniparental inheritance (Bivalvia: Unionida).</title>
        <authorList>
            <person name="Smith C.H."/>
        </authorList>
    </citation>
    <scope>NUCLEOTIDE SEQUENCE</scope>
    <source>
        <strain evidence="2">CHS0354</strain>
        <tissue evidence="2">Mantle</tissue>
    </source>
</reference>